<dbReference type="EMBL" id="LGTL01000009">
    <property type="protein sequence ID" value="KPA79820.1"/>
    <property type="molecule type" value="Genomic_DNA"/>
</dbReference>
<sequence length="845" mass="96100">MSLELTKPSSAALQTALRAFLEKERPPPLVPHPPKKNTTWRTRRIVAELNALKSVGALTNFETELRGVLLSQETRCRTKLMAATFGAEGALRERELIEGEETTQRSKIAETYWAETGKQFDLLHTNLQEEWTRRALRRSERSERRALARSIRTTQLFLRETNDRVALCAQEECCREEIRYRRVIEIGNDLQREIVTECRLSGHLRSVAYSRTVQETRRQIELQEDRDRSAVERLYHLHTIALFECAKEDFSAAIRKDVVLLSDTNRDTAQQAAVTVCASNLLRCVEQETQLRLLVEEQETALFKTLSQNFLLGWRVVYKAITKDPDVRSVFSKVELLVRHQLAGQERTAFDALRLAAECRMSACKRHRGERRALCQDYVTGARALWEEENRAANVIFRQLHLWQKEAGALQAVTVLGIAETAARRGVCSAEAQVRLRLKIKYAAVSVLLSCAAVTQRILADEAHDFNLLRRRYIGHFHTRQKELLTLGESAARAVIDHCECTAAADLFLSLRQSLARFRASDVSRPLLLVEEHFRSQTEKEELEERHALALLYCCLQERSSRLQVEADERSSHWHRCVAQLCDSEQNSRRALCTAATEQLSSLHTSARSTLEEIEVSNAASKRGVAADQHDADEDAFLLLNLDGDLPECVEQAWQEVYADWELTENASSLDSYESQKVSGPPLLNSYAAQCEEMLTDAYLQRDLIHFAEHAEWRRLLRRTQKSYTDKASPVWTLHSISLKQEPNQRAASVNMWDSSQLFDVSFYLAQQQEEGIVGERTIAFYVPYAPSAAAVMPRCANPGMAFFLILDEEGTVLSSANLVMEACSEDVGYLCVPLDNSAGYLRFE</sequence>
<dbReference type="OrthoDB" id="272781at2759"/>
<dbReference type="RefSeq" id="XP_015658260.1">
    <property type="nucleotide sequence ID" value="XM_015802744.1"/>
</dbReference>
<comment type="caution">
    <text evidence="1">The sequence shown here is derived from an EMBL/GenBank/DDBJ whole genome shotgun (WGS) entry which is preliminary data.</text>
</comment>
<dbReference type="Proteomes" id="UP000037923">
    <property type="component" value="Unassembled WGS sequence"/>
</dbReference>
<dbReference type="GeneID" id="26905205"/>
<proteinExistence type="predicted"/>
<keyword evidence="2" id="KW-1185">Reference proteome</keyword>
<dbReference type="AlphaFoldDB" id="A0A0M9G0D1"/>
<gene>
    <name evidence="1" type="ORF">ABB37_04914</name>
</gene>
<dbReference type="OMA" id="WGALEAD"/>
<name>A0A0M9G0D1_LEPPY</name>
<accession>A0A0M9G0D1</accession>
<dbReference type="RefSeq" id="XP_015658259.1">
    <property type="nucleotide sequence ID" value="XM_015802743.1"/>
</dbReference>
<dbReference type="EMBL" id="LGTL01000009">
    <property type="protein sequence ID" value="KPA79821.1"/>
    <property type="molecule type" value="Genomic_DNA"/>
</dbReference>
<organism evidence="1 2">
    <name type="scientific">Leptomonas pyrrhocoris</name>
    <name type="common">Firebug parasite</name>
    <dbReference type="NCBI Taxonomy" id="157538"/>
    <lineage>
        <taxon>Eukaryota</taxon>
        <taxon>Discoba</taxon>
        <taxon>Euglenozoa</taxon>
        <taxon>Kinetoplastea</taxon>
        <taxon>Metakinetoplastina</taxon>
        <taxon>Trypanosomatida</taxon>
        <taxon>Trypanosomatidae</taxon>
        <taxon>Leishmaniinae</taxon>
        <taxon>Leptomonas</taxon>
    </lineage>
</organism>
<reference evidence="1 2" key="1">
    <citation type="submission" date="2015-07" db="EMBL/GenBank/DDBJ databases">
        <title>High-quality genome of monoxenous trypanosomatid Leptomonas pyrrhocoris.</title>
        <authorList>
            <person name="Flegontov P."/>
            <person name="Butenko A."/>
            <person name="Firsov S."/>
            <person name="Vlcek C."/>
            <person name="Logacheva M.D."/>
            <person name="Field M."/>
            <person name="Filatov D."/>
            <person name="Flegontova O."/>
            <person name="Gerasimov E."/>
            <person name="Jackson A.P."/>
            <person name="Kelly S."/>
            <person name="Opperdoes F."/>
            <person name="O'Reilly A."/>
            <person name="Votypka J."/>
            <person name="Yurchenko V."/>
            <person name="Lukes J."/>
        </authorList>
    </citation>
    <scope>NUCLEOTIDE SEQUENCE [LARGE SCALE GENOMIC DNA]</scope>
    <source>
        <strain evidence="1">H10</strain>
    </source>
</reference>
<protein>
    <submittedName>
        <fullName evidence="1">Uncharacterized protein</fullName>
    </submittedName>
</protein>
<dbReference type="VEuPathDB" id="TriTrypDB:LpyrH10_09_0140"/>
<evidence type="ECO:0000313" key="2">
    <source>
        <dbReference type="Proteomes" id="UP000037923"/>
    </source>
</evidence>
<evidence type="ECO:0000313" key="1">
    <source>
        <dbReference type="EMBL" id="KPA79820.1"/>
    </source>
</evidence>